<evidence type="ECO:0000256" key="10">
    <source>
        <dbReference type="SAM" id="MobiDB-lite"/>
    </source>
</evidence>
<name>Q70LW1_CVB</name>
<organism evidence="12">
    <name type="scientific">Chrysanthemum virus B</name>
    <name type="common">CVB</name>
    <dbReference type="NCBI Taxonomy" id="12165"/>
    <lineage>
        <taxon>Viruses</taxon>
        <taxon>Riboviria</taxon>
        <taxon>Orthornavirae</taxon>
        <taxon>Kitrinoviricota</taxon>
        <taxon>Alsuviricetes</taxon>
        <taxon>Tymovirales</taxon>
        <taxon>Betaflexiviridae</taxon>
        <taxon>Quinvirinae</taxon>
        <taxon>Carlavirus</taxon>
        <taxon>Carlavirus betachrysanthemi</taxon>
    </lineage>
</organism>
<accession>Q70LW1</accession>
<evidence type="ECO:0000259" key="11">
    <source>
        <dbReference type="PROSITE" id="PS00418"/>
    </source>
</evidence>
<dbReference type="InterPro" id="IPR013569">
    <property type="entry name" value="Carlavirus_coat_N"/>
</dbReference>
<feature type="region of interest" description="Disordered" evidence="10">
    <location>
        <begin position="1"/>
        <end position="46"/>
    </location>
</feature>
<evidence type="ECO:0000256" key="9">
    <source>
        <dbReference type="ARBA" id="ARBA00031336"/>
    </source>
</evidence>
<keyword evidence="6 12" id="KW-0167">Capsid protein</keyword>
<evidence type="ECO:0000313" key="12">
    <source>
        <dbReference type="EMBL" id="CAD92321.3"/>
    </source>
</evidence>
<sequence>MPPKPAPGDSEGSASGTTPTPPPPPPARTAEEARLRLAEMEREREQEQLLEEMHSNAPVEDARNISRLTQLAALLRREQTNVHVTNMALEIGRPALQPPPNMRGDPTNMYSQVSTDFLWKIKPQRISNNMATSEDMVKIQVALEGLGVPTESVKEVIIRLVLNCANTSSSVYQDPKGVIEWDGGAIIADDVVGAINEHSTLRKVCRLYAAVAWNYMHLQQTPPSDWSAMGFHPNVKYAAFDFFDYVENGAAIRPSGGIVPKPTRAEYVAYNTYKMLALNKANNNDTFGNFDTAITGGRQGPTIHNNLNNANNKTGWLERPQT</sequence>
<evidence type="ECO:0000256" key="8">
    <source>
        <dbReference type="ARBA" id="ARBA00023274"/>
    </source>
</evidence>
<comment type="similarity">
    <text evidence="3">Belongs to the potexviruses coat protein family.</text>
</comment>
<protein>
    <recommendedName>
        <fullName evidence="4">Capsid protein</fullName>
    </recommendedName>
    <alternativeName>
        <fullName evidence="9">Coat protein</fullName>
    </alternativeName>
</protein>
<evidence type="ECO:0000256" key="4">
    <source>
        <dbReference type="ARBA" id="ARBA00018091"/>
    </source>
</evidence>
<evidence type="ECO:0000256" key="5">
    <source>
        <dbReference type="ARBA" id="ARBA00022497"/>
    </source>
</evidence>
<dbReference type="EMBL" id="AJ564858">
    <property type="protein sequence ID" value="CAD92321.3"/>
    <property type="molecule type" value="Genomic_RNA"/>
</dbReference>
<feature type="domain" description="Potexviruses and carlaviruses coat protein" evidence="11">
    <location>
        <begin position="236"/>
        <end position="251"/>
    </location>
</feature>
<dbReference type="PROSITE" id="PS00418">
    <property type="entry name" value="POTEX_CARLAVIRUS_COAT"/>
    <property type="match status" value="1"/>
</dbReference>
<evidence type="ECO:0000256" key="3">
    <source>
        <dbReference type="ARBA" id="ARBA00007202"/>
    </source>
</evidence>
<evidence type="ECO:0000256" key="2">
    <source>
        <dbReference type="ARBA" id="ARBA00004328"/>
    </source>
</evidence>
<dbReference type="GO" id="GO:0005198">
    <property type="term" value="F:structural molecule activity"/>
    <property type="evidence" value="ECO:0007669"/>
    <property type="project" value="InterPro"/>
</dbReference>
<keyword evidence="7" id="KW-0946">Virion</keyword>
<dbReference type="Pfam" id="PF00286">
    <property type="entry name" value="Flexi_CP"/>
    <property type="match status" value="1"/>
</dbReference>
<proteinExistence type="inferred from homology"/>
<organismHost>
    <name type="scientific">Gynura</name>
    <dbReference type="NCBI Taxonomy" id="109564"/>
</organismHost>
<gene>
    <name evidence="12" type="primary">cp</name>
</gene>
<organismHost>
    <name type="scientific">Chrysanthemum morifolium</name>
    <name type="common">Florist's daisy</name>
    <name type="synonym">Dendranthema grandiflorum</name>
    <dbReference type="NCBI Taxonomy" id="41568"/>
</organismHost>
<feature type="compositionally biased region" description="Basic and acidic residues" evidence="10">
    <location>
        <begin position="29"/>
        <end position="46"/>
    </location>
</feature>
<keyword evidence="5" id="KW-1139">Helical capsid protein</keyword>
<dbReference type="GO" id="GO:0019029">
    <property type="term" value="C:helical viral capsid"/>
    <property type="evidence" value="ECO:0007669"/>
    <property type="project" value="UniProtKB-KW"/>
</dbReference>
<keyword evidence="8" id="KW-0687">Ribonucleoprotein</keyword>
<dbReference type="PRINTS" id="PR00232">
    <property type="entry name" value="POTXCARLCOAT"/>
</dbReference>
<comment type="function">
    <text evidence="1">Required for genome encapsidation. Forms ribonucleoprotein complexes along with TGB1 helicase and viral RNA.</text>
</comment>
<reference evidence="12" key="1">
    <citation type="journal article" date="2007" name="Arch. Virol.">
        <title>Coat protein gene diversity among Chrysanthemum virus B isolates from India.</title>
        <authorList>
            <person name="Singh L."/>
            <person name="Hallan V."/>
            <person name="Jabeen N."/>
            <person name="Singh A.K."/>
            <person name="Ram R."/>
            <person name="Martin D.P."/>
            <person name="Zaidi A.A."/>
        </authorList>
    </citation>
    <scope>NUCLEOTIDE SEQUENCE</scope>
    <source>
        <strain evidence="12">Indian</strain>
    </source>
</reference>
<dbReference type="Pfam" id="PF08358">
    <property type="entry name" value="Flexi_CP_N"/>
    <property type="match status" value="1"/>
</dbReference>
<evidence type="ECO:0000256" key="7">
    <source>
        <dbReference type="ARBA" id="ARBA00022844"/>
    </source>
</evidence>
<comment type="subcellular location">
    <subcellularLocation>
        <location evidence="2">Virion</location>
    </subcellularLocation>
</comment>
<dbReference type="GO" id="GO:1990904">
    <property type="term" value="C:ribonucleoprotein complex"/>
    <property type="evidence" value="ECO:0007669"/>
    <property type="project" value="UniProtKB-KW"/>
</dbReference>
<evidence type="ECO:0000256" key="1">
    <source>
        <dbReference type="ARBA" id="ARBA00004032"/>
    </source>
</evidence>
<dbReference type="InterPro" id="IPR000052">
    <property type="entry name" value="Pltvir_coat"/>
</dbReference>
<evidence type="ECO:0000256" key="6">
    <source>
        <dbReference type="ARBA" id="ARBA00022561"/>
    </source>
</evidence>